<name>A0A0N9I1A3_9PSEU</name>
<evidence type="ECO:0000313" key="1">
    <source>
        <dbReference type="EMBL" id="ALG08210.1"/>
    </source>
</evidence>
<dbReference type="KEGG" id="kphy:AOZ06_15990"/>
<dbReference type="Proteomes" id="UP000063699">
    <property type="component" value="Chromosome"/>
</dbReference>
<proteinExistence type="predicted"/>
<reference evidence="1 2" key="1">
    <citation type="submission" date="2015-07" db="EMBL/GenBank/DDBJ databases">
        <title>Genome sequencing of Kibdelosporangium phytohabitans.</title>
        <authorList>
            <person name="Qin S."/>
            <person name="Xing K."/>
        </authorList>
    </citation>
    <scope>NUCLEOTIDE SEQUENCE [LARGE SCALE GENOMIC DNA]</scope>
    <source>
        <strain evidence="1 2">KLBMP1111</strain>
    </source>
</reference>
<dbReference type="EMBL" id="CP012752">
    <property type="protein sequence ID" value="ALG08210.1"/>
    <property type="molecule type" value="Genomic_DNA"/>
</dbReference>
<evidence type="ECO:0000313" key="2">
    <source>
        <dbReference type="Proteomes" id="UP000063699"/>
    </source>
</evidence>
<keyword evidence="2" id="KW-1185">Reference proteome</keyword>
<protein>
    <submittedName>
        <fullName evidence="1">Uncharacterized protein</fullName>
    </submittedName>
</protein>
<organism evidence="1 2">
    <name type="scientific">Kibdelosporangium phytohabitans</name>
    <dbReference type="NCBI Taxonomy" id="860235"/>
    <lineage>
        <taxon>Bacteria</taxon>
        <taxon>Bacillati</taxon>
        <taxon>Actinomycetota</taxon>
        <taxon>Actinomycetes</taxon>
        <taxon>Pseudonocardiales</taxon>
        <taxon>Pseudonocardiaceae</taxon>
        <taxon>Kibdelosporangium</taxon>
    </lineage>
</organism>
<accession>A0A0N9I1A3</accession>
<dbReference type="AlphaFoldDB" id="A0A0N9I1A3"/>
<sequence length="104" mass="11058">MTMMLWPTASTIPHKVVFEVALWLAPMVTAPRVGSKIFRLQCPASTPSGVYMVNWPGFGGGPGRAAREPTFTFTGMVSAALCVLRTSKVQLLNVPTLPASSAPP</sequence>
<gene>
    <name evidence="1" type="ORF">AOZ06_15990</name>
</gene>
<dbReference type="RefSeq" id="WP_054290117.1">
    <property type="nucleotide sequence ID" value="NZ_CP012752.1"/>
</dbReference>